<dbReference type="PANTHER" id="PTHR43102:SF2">
    <property type="entry name" value="GAF DOMAIN-CONTAINING PROTEIN"/>
    <property type="match status" value="1"/>
</dbReference>
<comment type="caution">
    <text evidence="2">The sequence shown here is derived from an EMBL/GenBank/DDBJ whole genome shotgun (WGS) entry which is preliminary data.</text>
</comment>
<dbReference type="EMBL" id="BSOO01000018">
    <property type="protein sequence ID" value="GLR48067.1"/>
    <property type="molecule type" value="Genomic_DNA"/>
</dbReference>
<dbReference type="RefSeq" id="WP_051676458.1">
    <property type="nucleotide sequence ID" value="NZ_BSOO01000018.1"/>
</dbReference>
<dbReference type="SMART" id="SM00065">
    <property type="entry name" value="GAF"/>
    <property type="match status" value="1"/>
</dbReference>
<dbReference type="InterPro" id="IPR029016">
    <property type="entry name" value="GAF-like_dom_sf"/>
</dbReference>
<accession>A0ABQ5ZBT1</accession>
<protein>
    <recommendedName>
        <fullName evidence="1">GAF domain-containing protein</fullName>
    </recommendedName>
</protein>
<dbReference type="InterPro" id="IPR003018">
    <property type="entry name" value="GAF"/>
</dbReference>
<dbReference type="Proteomes" id="UP001156703">
    <property type="component" value="Unassembled WGS sequence"/>
</dbReference>
<dbReference type="Gene3D" id="3.30.450.40">
    <property type="match status" value="1"/>
</dbReference>
<gene>
    <name evidence="2" type="ORF">GCM10007925_17800</name>
</gene>
<dbReference type="SUPFAM" id="SSF55781">
    <property type="entry name" value="GAF domain-like"/>
    <property type="match status" value="1"/>
</dbReference>
<sequence length="166" mass="18376">MSIIDVDEREELRQQTISAFRLARMSAEPVFDAVTELAADLFDVPISAVTILGREKQLLPGVHGLEIRETPRVDAFCNVTVARDSLLIVEDAAADPFFRDNPLVTGEPHIRFYAGAPIRLGGVPVGSLCIIDKTPRRLTERDRRRLTLIAQTVVNIMELRLAAGTD</sequence>
<evidence type="ECO:0000313" key="2">
    <source>
        <dbReference type="EMBL" id="GLR48067.1"/>
    </source>
</evidence>
<evidence type="ECO:0000259" key="1">
    <source>
        <dbReference type="SMART" id="SM00065"/>
    </source>
</evidence>
<proteinExistence type="predicted"/>
<organism evidence="2 3">
    <name type="scientific">Sphingomonas astaxanthinifaciens DSM 22298</name>
    <dbReference type="NCBI Taxonomy" id="1123267"/>
    <lineage>
        <taxon>Bacteria</taxon>
        <taxon>Pseudomonadati</taxon>
        <taxon>Pseudomonadota</taxon>
        <taxon>Alphaproteobacteria</taxon>
        <taxon>Sphingomonadales</taxon>
        <taxon>Sphingomonadaceae</taxon>
        <taxon>Sphingomonas</taxon>
    </lineage>
</organism>
<name>A0ABQ5ZBT1_9SPHN</name>
<dbReference type="Pfam" id="PF01590">
    <property type="entry name" value="GAF"/>
    <property type="match status" value="1"/>
</dbReference>
<evidence type="ECO:0000313" key="3">
    <source>
        <dbReference type="Proteomes" id="UP001156703"/>
    </source>
</evidence>
<dbReference type="PANTHER" id="PTHR43102">
    <property type="entry name" value="SLR1143 PROTEIN"/>
    <property type="match status" value="1"/>
</dbReference>
<feature type="domain" description="GAF" evidence="1">
    <location>
        <begin position="26"/>
        <end position="166"/>
    </location>
</feature>
<keyword evidence="3" id="KW-1185">Reference proteome</keyword>
<reference evidence="3" key="1">
    <citation type="journal article" date="2019" name="Int. J. Syst. Evol. Microbiol.">
        <title>The Global Catalogue of Microorganisms (GCM) 10K type strain sequencing project: providing services to taxonomists for standard genome sequencing and annotation.</title>
        <authorList>
            <consortium name="The Broad Institute Genomics Platform"/>
            <consortium name="The Broad Institute Genome Sequencing Center for Infectious Disease"/>
            <person name="Wu L."/>
            <person name="Ma J."/>
        </authorList>
    </citation>
    <scope>NUCLEOTIDE SEQUENCE [LARGE SCALE GENOMIC DNA]</scope>
    <source>
        <strain evidence="3">NBRC 102146</strain>
    </source>
</reference>